<reference evidence="2 3" key="1">
    <citation type="submission" date="2021-06" db="EMBL/GenBank/DDBJ databases">
        <authorList>
            <person name="Sun Q."/>
            <person name="Li D."/>
        </authorList>
    </citation>
    <scope>NUCLEOTIDE SEQUENCE [LARGE SCALE GENOMIC DNA]</scope>
    <source>
        <strain evidence="2 3">MSJ-11</strain>
    </source>
</reference>
<evidence type="ECO:0000313" key="3">
    <source>
        <dbReference type="Proteomes" id="UP000726170"/>
    </source>
</evidence>
<sequence length="356" mass="40937">MKKSSFMKAYKKRWAYRIMALALCAVAALVSMGISIYTYYDNTNNPTVVKNKEEYDEALNNDSYIQISADELYDLDVVITETTSKLGVKVSEDVKSRFVAMKLDTYVLTIAIPNKQYEKFVEQENGPFILKGTLIEFEDMELETIQEAIIDNNSLSDGLPLAPYFQYLQYESPMNSASFFFMIAACFIVYILIMYMVYMRKNTVALKSLKNFSDGNLEVACQKIDNELNSDNAYKNGPITITENYIVVETQQITFALPLKELMWVYKQTIKKKVYGIIPAGRTNGLVCVFSDKHEYKVDLFKGEKIIDEVIEYISNNCKASFVGHSEELENLLKKDSDEFIFKWRVNKESSKNMDI</sequence>
<dbReference type="RefSeq" id="WP_216437766.1">
    <property type="nucleotide sequence ID" value="NZ_JAHLQF010000001.1"/>
</dbReference>
<accession>A0ABS6EDW0</accession>
<keyword evidence="1" id="KW-0812">Transmembrane</keyword>
<evidence type="ECO:0000256" key="1">
    <source>
        <dbReference type="SAM" id="Phobius"/>
    </source>
</evidence>
<organism evidence="2 3">
    <name type="scientific">Clostridium mobile</name>
    <dbReference type="NCBI Taxonomy" id="2841512"/>
    <lineage>
        <taxon>Bacteria</taxon>
        <taxon>Bacillati</taxon>
        <taxon>Bacillota</taxon>
        <taxon>Clostridia</taxon>
        <taxon>Eubacteriales</taxon>
        <taxon>Clostridiaceae</taxon>
        <taxon>Clostridium</taxon>
    </lineage>
</organism>
<comment type="caution">
    <text evidence="2">The sequence shown here is derived from an EMBL/GenBank/DDBJ whole genome shotgun (WGS) entry which is preliminary data.</text>
</comment>
<keyword evidence="1" id="KW-0472">Membrane</keyword>
<keyword evidence="3" id="KW-1185">Reference proteome</keyword>
<keyword evidence="1" id="KW-1133">Transmembrane helix</keyword>
<name>A0ABS6EDW0_9CLOT</name>
<protein>
    <submittedName>
        <fullName evidence="2">Uncharacterized protein</fullName>
    </submittedName>
</protein>
<gene>
    <name evidence="2" type="ORF">KQI86_03520</name>
</gene>
<feature type="transmembrane region" description="Helical" evidence="1">
    <location>
        <begin position="179"/>
        <end position="198"/>
    </location>
</feature>
<evidence type="ECO:0000313" key="2">
    <source>
        <dbReference type="EMBL" id="MBU5483383.1"/>
    </source>
</evidence>
<dbReference type="EMBL" id="JAHLQF010000001">
    <property type="protein sequence ID" value="MBU5483383.1"/>
    <property type="molecule type" value="Genomic_DNA"/>
</dbReference>
<dbReference type="Proteomes" id="UP000726170">
    <property type="component" value="Unassembled WGS sequence"/>
</dbReference>
<proteinExistence type="predicted"/>